<dbReference type="OrthoDB" id="9783227at2"/>
<dbReference type="PANTHER" id="PTHR43528:SF1">
    <property type="entry name" value="ALPHA-KETOGLUTARATE PERMEASE"/>
    <property type="match status" value="1"/>
</dbReference>
<comment type="caution">
    <text evidence="10">The sequence shown here is derived from an EMBL/GenBank/DDBJ whole genome shotgun (WGS) entry which is preliminary data.</text>
</comment>
<dbReference type="InterPro" id="IPR036259">
    <property type="entry name" value="MFS_trans_sf"/>
</dbReference>
<evidence type="ECO:0000313" key="10">
    <source>
        <dbReference type="EMBL" id="RRI01759.1"/>
    </source>
</evidence>
<feature type="transmembrane region" description="Helical" evidence="8">
    <location>
        <begin position="84"/>
        <end position="109"/>
    </location>
</feature>
<dbReference type="Pfam" id="PF07690">
    <property type="entry name" value="MFS_1"/>
    <property type="match status" value="1"/>
</dbReference>
<proteinExistence type="predicted"/>
<dbReference type="RefSeq" id="WP_124999140.1">
    <property type="nucleotide sequence ID" value="NZ_RQXT01000014.1"/>
</dbReference>
<keyword evidence="2" id="KW-0813">Transport</keyword>
<dbReference type="Gene3D" id="1.20.1250.20">
    <property type="entry name" value="MFS general substrate transporter like domains"/>
    <property type="match status" value="1"/>
</dbReference>
<keyword evidence="5" id="KW-0769">Symport</keyword>
<dbReference type="PANTHER" id="PTHR43528">
    <property type="entry name" value="ALPHA-KETOGLUTARATE PERMEASE"/>
    <property type="match status" value="1"/>
</dbReference>
<dbReference type="GO" id="GO:0005886">
    <property type="term" value="C:plasma membrane"/>
    <property type="evidence" value="ECO:0007669"/>
    <property type="project" value="UniProtKB-SubCell"/>
</dbReference>
<feature type="transmembrane region" description="Helical" evidence="8">
    <location>
        <begin position="121"/>
        <end position="140"/>
    </location>
</feature>
<sequence length="180" mass="19237">MNSVQFYLWLIFLPTYANLVGGLDRWEGFVGNIVATAAYCIAIPIFAGLSDRFGRKPFLVASAGCFFLFTYPLLSSLVGDLGFWTFLLVSLVGTLFVSLNNAVIGTVFAELFPTEVRTSGIGIPYAVSAAIFGGTAPMASTWLHQSGGPLSISAYVMAICAVTLVTHLLITPETRARPLG</sequence>
<feature type="transmembrane region" description="Helical" evidence="8">
    <location>
        <begin position="152"/>
        <end position="170"/>
    </location>
</feature>
<evidence type="ECO:0000256" key="1">
    <source>
        <dbReference type="ARBA" id="ARBA00004651"/>
    </source>
</evidence>
<dbReference type="Proteomes" id="UP000273786">
    <property type="component" value="Unassembled WGS sequence"/>
</dbReference>
<evidence type="ECO:0000259" key="9">
    <source>
        <dbReference type="PROSITE" id="PS50850"/>
    </source>
</evidence>
<dbReference type="AlphaFoldDB" id="A0A3P3FVL4"/>
<evidence type="ECO:0000256" key="7">
    <source>
        <dbReference type="ARBA" id="ARBA00023136"/>
    </source>
</evidence>
<dbReference type="InterPro" id="IPR020846">
    <property type="entry name" value="MFS_dom"/>
</dbReference>
<protein>
    <submittedName>
        <fullName evidence="10">MFS transporter</fullName>
    </submittedName>
</protein>
<evidence type="ECO:0000256" key="4">
    <source>
        <dbReference type="ARBA" id="ARBA00022692"/>
    </source>
</evidence>
<dbReference type="InterPro" id="IPR051084">
    <property type="entry name" value="H+-coupled_symporters"/>
</dbReference>
<reference evidence="10 11" key="1">
    <citation type="submission" date="2018-11" db="EMBL/GenBank/DDBJ databases">
        <title>the genome of Mesorhizobium tamadayense DSM 28320.</title>
        <authorList>
            <person name="Gao J."/>
        </authorList>
    </citation>
    <scope>NUCLEOTIDE SEQUENCE [LARGE SCALE GENOMIC DNA]</scope>
    <source>
        <strain evidence="10 11">DSM 28320</strain>
    </source>
</reference>
<dbReference type="PROSITE" id="PS50850">
    <property type="entry name" value="MFS"/>
    <property type="match status" value="1"/>
</dbReference>
<dbReference type="GO" id="GO:0015293">
    <property type="term" value="F:symporter activity"/>
    <property type="evidence" value="ECO:0007669"/>
    <property type="project" value="UniProtKB-KW"/>
</dbReference>
<evidence type="ECO:0000256" key="3">
    <source>
        <dbReference type="ARBA" id="ARBA00022475"/>
    </source>
</evidence>
<feature type="transmembrane region" description="Helical" evidence="8">
    <location>
        <begin position="7"/>
        <end position="23"/>
    </location>
</feature>
<dbReference type="InterPro" id="IPR011701">
    <property type="entry name" value="MFS"/>
</dbReference>
<feature type="transmembrane region" description="Helical" evidence="8">
    <location>
        <begin position="29"/>
        <end position="49"/>
    </location>
</feature>
<keyword evidence="4 8" id="KW-0812">Transmembrane</keyword>
<keyword evidence="6 8" id="KW-1133">Transmembrane helix</keyword>
<organism evidence="10 11">
    <name type="scientific">Mesorhizobium tamadayense</name>
    <dbReference type="NCBI Taxonomy" id="425306"/>
    <lineage>
        <taxon>Bacteria</taxon>
        <taxon>Pseudomonadati</taxon>
        <taxon>Pseudomonadota</taxon>
        <taxon>Alphaproteobacteria</taxon>
        <taxon>Hyphomicrobiales</taxon>
        <taxon>Phyllobacteriaceae</taxon>
        <taxon>Mesorhizobium</taxon>
    </lineage>
</organism>
<gene>
    <name evidence="10" type="ORF">EH240_14050</name>
</gene>
<feature type="transmembrane region" description="Helical" evidence="8">
    <location>
        <begin position="58"/>
        <end position="78"/>
    </location>
</feature>
<keyword evidence="3" id="KW-1003">Cell membrane</keyword>
<evidence type="ECO:0000256" key="8">
    <source>
        <dbReference type="SAM" id="Phobius"/>
    </source>
</evidence>
<dbReference type="EMBL" id="RQXT01000014">
    <property type="protein sequence ID" value="RRI01759.1"/>
    <property type="molecule type" value="Genomic_DNA"/>
</dbReference>
<comment type="subcellular location">
    <subcellularLocation>
        <location evidence="1">Cell membrane</location>
        <topology evidence="1">Multi-pass membrane protein</topology>
    </subcellularLocation>
</comment>
<evidence type="ECO:0000256" key="6">
    <source>
        <dbReference type="ARBA" id="ARBA00022989"/>
    </source>
</evidence>
<accession>A0A3P3FVL4</accession>
<name>A0A3P3FVL4_9HYPH</name>
<evidence type="ECO:0000256" key="5">
    <source>
        <dbReference type="ARBA" id="ARBA00022847"/>
    </source>
</evidence>
<keyword evidence="11" id="KW-1185">Reference proteome</keyword>
<keyword evidence="7 8" id="KW-0472">Membrane</keyword>
<evidence type="ECO:0000256" key="2">
    <source>
        <dbReference type="ARBA" id="ARBA00022448"/>
    </source>
</evidence>
<evidence type="ECO:0000313" key="11">
    <source>
        <dbReference type="Proteomes" id="UP000273786"/>
    </source>
</evidence>
<dbReference type="SUPFAM" id="SSF103473">
    <property type="entry name" value="MFS general substrate transporter"/>
    <property type="match status" value="1"/>
</dbReference>
<feature type="domain" description="Major facilitator superfamily (MFS) profile" evidence="9">
    <location>
        <begin position="1"/>
        <end position="175"/>
    </location>
</feature>